<dbReference type="InterPro" id="IPR029058">
    <property type="entry name" value="AB_hydrolase_fold"/>
</dbReference>
<organism evidence="2 3">
    <name type="scientific">Streptomyces qinglanensis</name>
    <dbReference type="NCBI Taxonomy" id="943816"/>
    <lineage>
        <taxon>Bacteria</taxon>
        <taxon>Bacillati</taxon>
        <taxon>Actinomycetota</taxon>
        <taxon>Actinomycetes</taxon>
        <taxon>Kitasatosporales</taxon>
        <taxon>Streptomycetaceae</taxon>
        <taxon>Streptomyces</taxon>
    </lineage>
</organism>
<comment type="caution">
    <text evidence="2">The sequence shown here is derived from an EMBL/GenBank/DDBJ whole genome shotgun (WGS) entry which is preliminary data.</text>
</comment>
<gene>
    <name evidence="2" type="ORF">AN217_24600</name>
</gene>
<dbReference type="InterPro" id="IPR050266">
    <property type="entry name" value="AB_hydrolase_sf"/>
</dbReference>
<proteinExistence type="predicted"/>
<evidence type="ECO:0000313" key="3">
    <source>
        <dbReference type="Proteomes" id="UP000175829"/>
    </source>
</evidence>
<dbReference type="RefSeq" id="WP_069992881.1">
    <property type="nucleotide sequence ID" value="NZ_LJGV01000022.1"/>
</dbReference>
<dbReference type="SUPFAM" id="SSF53474">
    <property type="entry name" value="alpha/beta-Hydrolases"/>
    <property type="match status" value="1"/>
</dbReference>
<dbReference type="GO" id="GO:0016020">
    <property type="term" value="C:membrane"/>
    <property type="evidence" value="ECO:0007669"/>
    <property type="project" value="TreeGrafter"/>
</dbReference>
<dbReference type="AlphaFoldDB" id="A0A1E7K986"/>
<reference evidence="2 3" key="1">
    <citation type="journal article" date="2016" name="Front. Microbiol.">
        <title>Comparative Genomics Analysis of Streptomyces Species Reveals Their Adaptation to the Marine Environment and Their Diversity at the Genomic Level.</title>
        <authorList>
            <person name="Tian X."/>
            <person name="Zhang Z."/>
            <person name="Yang T."/>
            <person name="Chen M."/>
            <person name="Li J."/>
            <person name="Chen F."/>
            <person name="Yang J."/>
            <person name="Li W."/>
            <person name="Zhang B."/>
            <person name="Zhang Z."/>
            <person name="Wu J."/>
            <person name="Zhang C."/>
            <person name="Long L."/>
            <person name="Xiao J."/>
        </authorList>
    </citation>
    <scope>NUCLEOTIDE SEQUENCE [LARGE SCALE GENOMIC DNA]</scope>
    <source>
        <strain evidence="2 3">SCSIO M10379</strain>
    </source>
</reference>
<dbReference type="PATRIC" id="fig|943816.4.peg.4488"/>
<dbReference type="EMBL" id="LJGV01000022">
    <property type="protein sequence ID" value="OEV00454.1"/>
    <property type="molecule type" value="Genomic_DNA"/>
</dbReference>
<dbReference type="GO" id="GO:0016787">
    <property type="term" value="F:hydrolase activity"/>
    <property type="evidence" value="ECO:0007669"/>
    <property type="project" value="UniProtKB-KW"/>
</dbReference>
<evidence type="ECO:0000259" key="1">
    <source>
        <dbReference type="Pfam" id="PF12697"/>
    </source>
</evidence>
<keyword evidence="2" id="KW-0378">Hydrolase</keyword>
<protein>
    <submittedName>
        <fullName evidence="2">Hydrolase</fullName>
    </submittedName>
</protein>
<name>A0A1E7K986_9ACTN</name>
<accession>A0A1E7K986</accession>
<dbReference type="PANTHER" id="PTHR43798">
    <property type="entry name" value="MONOACYLGLYCEROL LIPASE"/>
    <property type="match status" value="1"/>
</dbReference>
<dbReference type="Proteomes" id="UP000175829">
    <property type="component" value="Unassembled WGS sequence"/>
</dbReference>
<sequence>MSKPPFLALPSGVRAYRMATARGEFAVHDTADASRPRPAVLLLPGFTGSKEDFIGLLEPLARAGFRAVAVDGRGQYETDGPREAAAYAQPELARDVHAVAAVLGRGEPGAVHLLGHSLGGLIARAAVLRDAAPFASLTLLSSGPAAVAAAQQERVRMLLGALGTMSMAAIWEVMRELDQSVGSAGEAPYSQREAVETSVALEEFLRRRWLAQVPAQLAATGEQLLTEPDRVGELAALGLPFHVVSGAADDAWPVPLLDGMAERLGARRSVIAGTGHSPNAERPAETARALADFWLSPSPR</sequence>
<evidence type="ECO:0000313" key="2">
    <source>
        <dbReference type="EMBL" id="OEV00454.1"/>
    </source>
</evidence>
<dbReference type="Pfam" id="PF12697">
    <property type="entry name" value="Abhydrolase_6"/>
    <property type="match status" value="1"/>
</dbReference>
<dbReference type="PANTHER" id="PTHR43798:SF33">
    <property type="entry name" value="HYDROLASE, PUTATIVE (AFU_ORTHOLOGUE AFUA_2G14860)-RELATED"/>
    <property type="match status" value="1"/>
</dbReference>
<dbReference type="InterPro" id="IPR000073">
    <property type="entry name" value="AB_hydrolase_1"/>
</dbReference>
<dbReference type="Gene3D" id="3.40.50.1820">
    <property type="entry name" value="alpha/beta hydrolase"/>
    <property type="match status" value="1"/>
</dbReference>
<feature type="domain" description="AB hydrolase-1" evidence="1">
    <location>
        <begin position="40"/>
        <end position="289"/>
    </location>
</feature>